<feature type="domain" description="Release factor glutamine methyltransferase N-terminal" evidence="7">
    <location>
        <begin position="340"/>
        <end position="397"/>
    </location>
</feature>
<dbReference type="Pfam" id="PF17827">
    <property type="entry name" value="PrmC_N"/>
    <property type="match status" value="1"/>
</dbReference>
<comment type="catalytic activity">
    <reaction evidence="4">
        <text>L-glutaminyl-[peptide chain release factor] + S-adenosyl-L-methionine = N(5)-methyl-L-glutaminyl-[peptide chain release factor] + S-adenosyl-L-homocysteine + H(+)</text>
        <dbReference type="Rhea" id="RHEA:42896"/>
        <dbReference type="Rhea" id="RHEA-COMP:10271"/>
        <dbReference type="Rhea" id="RHEA-COMP:10272"/>
        <dbReference type="ChEBI" id="CHEBI:15378"/>
        <dbReference type="ChEBI" id="CHEBI:30011"/>
        <dbReference type="ChEBI" id="CHEBI:57856"/>
        <dbReference type="ChEBI" id="CHEBI:59789"/>
        <dbReference type="ChEBI" id="CHEBI:61891"/>
        <dbReference type="EC" id="2.1.1.297"/>
    </reaction>
</comment>
<name>A0A940ICX7_9FIRM</name>
<feature type="domain" description="Methyltransferase small" evidence="6">
    <location>
        <begin position="437"/>
        <end position="511"/>
    </location>
</feature>
<evidence type="ECO:0000256" key="1">
    <source>
        <dbReference type="ARBA" id="ARBA00022603"/>
    </source>
</evidence>
<accession>A0A940ICX7</accession>
<dbReference type="Gene3D" id="1.10.8.10">
    <property type="entry name" value="DNA helicase RuvA subunit, C-terminal domain"/>
    <property type="match status" value="1"/>
</dbReference>
<feature type="transmembrane region" description="Helical" evidence="5">
    <location>
        <begin position="108"/>
        <end position="128"/>
    </location>
</feature>
<dbReference type="InterPro" id="IPR010787">
    <property type="entry name" value="DUF1385"/>
</dbReference>
<dbReference type="InterPro" id="IPR004556">
    <property type="entry name" value="HemK-like"/>
</dbReference>
<keyword evidence="1 4" id="KW-0489">Methyltransferase</keyword>
<dbReference type="NCBIfam" id="TIGR00536">
    <property type="entry name" value="hemK_fam"/>
    <property type="match status" value="1"/>
</dbReference>
<evidence type="ECO:0000256" key="3">
    <source>
        <dbReference type="ARBA" id="ARBA00022691"/>
    </source>
</evidence>
<evidence type="ECO:0000256" key="4">
    <source>
        <dbReference type="HAMAP-Rule" id="MF_02126"/>
    </source>
</evidence>
<feature type="binding site" evidence="4">
    <location>
        <begin position="508"/>
        <end position="511"/>
    </location>
    <ligand>
        <name>substrate</name>
    </ligand>
</feature>
<dbReference type="EC" id="2.1.1.297" evidence="4"/>
<proteinExistence type="inferred from homology"/>
<reference evidence="8" key="2">
    <citation type="journal article" date="2021" name="PeerJ">
        <title>Extensive microbial diversity within the chicken gut microbiome revealed by metagenomics and culture.</title>
        <authorList>
            <person name="Gilroy R."/>
            <person name="Ravi A."/>
            <person name="Getino M."/>
            <person name="Pursley I."/>
            <person name="Horton D.L."/>
            <person name="Alikhan N.F."/>
            <person name="Baker D."/>
            <person name="Gharbi K."/>
            <person name="Hall N."/>
            <person name="Watson M."/>
            <person name="Adriaenssens E.M."/>
            <person name="Foster-Nyarko E."/>
            <person name="Jarju S."/>
            <person name="Secka A."/>
            <person name="Antonio M."/>
            <person name="Oren A."/>
            <person name="Chaudhuri R.R."/>
            <person name="La Ragione R."/>
            <person name="Hildebrand F."/>
            <person name="Pallen M.J."/>
        </authorList>
    </citation>
    <scope>NUCLEOTIDE SEQUENCE</scope>
    <source>
        <strain evidence="8">517</strain>
    </source>
</reference>
<comment type="caution">
    <text evidence="8">The sequence shown here is derived from an EMBL/GenBank/DDBJ whole genome shotgun (WGS) entry which is preliminary data.</text>
</comment>
<dbReference type="PROSITE" id="PS00092">
    <property type="entry name" value="N6_MTASE"/>
    <property type="match status" value="1"/>
</dbReference>
<dbReference type="InterPro" id="IPR019874">
    <property type="entry name" value="RF_methyltr_PrmC"/>
</dbReference>
<dbReference type="InterPro" id="IPR040758">
    <property type="entry name" value="PrmC_N"/>
</dbReference>
<dbReference type="InterPro" id="IPR007848">
    <property type="entry name" value="Small_mtfrase_dom"/>
</dbReference>
<dbReference type="GO" id="GO:0032259">
    <property type="term" value="P:methylation"/>
    <property type="evidence" value="ECO:0007669"/>
    <property type="project" value="UniProtKB-KW"/>
</dbReference>
<organism evidence="8 9">
    <name type="scientific">Candidatus Stercoripulliclostridium pullicola</name>
    <dbReference type="NCBI Taxonomy" id="2840953"/>
    <lineage>
        <taxon>Bacteria</taxon>
        <taxon>Bacillati</taxon>
        <taxon>Bacillota</taxon>
        <taxon>Clostridia</taxon>
        <taxon>Eubacteriales</taxon>
        <taxon>Candidatus Stercoripulliclostridium</taxon>
    </lineage>
</organism>
<dbReference type="Gene3D" id="3.40.50.150">
    <property type="entry name" value="Vaccinia Virus protein VP39"/>
    <property type="match status" value="1"/>
</dbReference>
<keyword evidence="5" id="KW-0812">Transmembrane</keyword>
<feature type="binding site" evidence="4">
    <location>
        <position position="467"/>
    </location>
    <ligand>
        <name>S-adenosyl-L-methionine</name>
        <dbReference type="ChEBI" id="CHEBI:59789"/>
    </ligand>
</feature>
<keyword evidence="2 4" id="KW-0808">Transferase</keyword>
<evidence type="ECO:0000256" key="5">
    <source>
        <dbReference type="SAM" id="Phobius"/>
    </source>
</evidence>
<dbReference type="Proteomes" id="UP000727857">
    <property type="component" value="Unassembled WGS sequence"/>
</dbReference>
<gene>
    <name evidence="4 8" type="primary">prmC</name>
    <name evidence="8" type="ORF">IAB16_01120</name>
</gene>
<evidence type="ECO:0000256" key="2">
    <source>
        <dbReference type="ARBA" id="ARBA00022679"/>
    </source>
</evidence>
<comment type="function">
    <text evidence="4">Methylates the class 1 translation termination release factors RF1/PrfA and RF2/PrfB on the glutamine residue of the universally conserved GGQ motif.</text>
</comment>
<feature type="transmembrane region" description="Helical" evidence="5">
    <location>
        <begin position="148"/>
        <end position="172"/>
    </location>
</feature>
<dbReference type="HAMAP" id="MF_02126">
    <property type="entry name" value="RF_methyltr_PrmC"/>
    <property type="match status" value="1"/>
</dbReference>
<dbReference type="GO" id="GO:0003676">
    <property type="term" value="F:nucleic acid binding"/>
    <property type="evidence" value="ECO:0007669"/>
    <property type="project" value="InterPro"/>
</dbReference>
<dbReference type="InterPro" id="IPR029063">
    <property type="entry name" value="SAM-dependent_MTases_sf"/>
</dbReference>
<protein>
    <recommendedName>
        <fullName evidence="4">Release factor glutamine methyltransferase</fullName>
        <shortName evidence="4">RF MTase</shortName>
        <ecNumber evidence="4">2.1.1.297</ecNumber>
    </recommendedName>
    <alternativeName>
        <fullName evidence="4">N5-glutamine methyltransferase PrmC</fullName>
    </alternativeName>
    <alternativeName>
        <fullName evidence="4">Protein-(glutamine-N5) MTase PrmC</fullName>
    </alternativeName>
    <alternativeName>
        <fullName evidence="4">Protein-glutamine N-methyltransferase PrmC</fullName>
    </alternativeName>
</protein>
<dbReference type="GO" id="GO:0102559">
    <property type="term" value="F:peptide chain release factor N(5)-glutamine methyltransferase activity"/>
    <property type="evidence" value="ECO:0007669"/>
    <property type="project" value="UniProtKB-EC"/>
</dbReference>
<dbReference type="Pfam" id="PF07136">
    <property type="entry name" value="DUF1385"/>
    <property type="match status" value="1"/>
</dbReference>
<comment type="caution">
    <text evidence="4">Lacks conserved residue(s) required for the propagation of feature annotation.</text>
</comment>
<evidence type="ECO:0000259" key="6">
    <source>
        <dbReference type="Pfam" id="PF05175"/>
    </source>
</evidence>
<keyword evidence="3 4" id="KW-0949">S-adenosyl-L-methionine</keyword>
<dbReference type="Pfam" id="PF05175">
    <property type="entry name" value="MTS"/>
    <property type="match status" value="1"/>
</dbReference>
<feature type="binding site" evidence="4">
    <location>
        <position position="508"/>
    </location>
    <ligand>
        <name>S-adenosyl-L-methionine</name>
        <dbReference type="ChEBI" id="CHEBI:59789"/>
    </ligand>
</feature>
<evidence type="ECO:0000313" key="9">
    <source>
        <dbReference type="Proteomes" id="UP000727857"/>
    </source>
</evidence>
<dbReference type="PANTHER" id="PTHR42867:SF1">
    <property type="entry name" value="MEMBRANE PROTEIN-RELATED"/>
    <property type="match status" value="1"/>
</dbReference>
<dbReference type="AlphaFoldDB" id="A0A940ICX7"/>
<dbReference type="PANTHER" id="PTHR42867">
    <property type="entry name" value="MEMBRANE PROTEIN-RELATED"/>
    <property type="match status" value="1"/>
</dbReference>
<keyword evidence="5" id="KW-0472">Membrane</keyword>
<evidence type="ECO:0000259" key="7">
    <source>
        <dbReference type="Pfam" id="PF17827"/>
    </source>
</evidence>
<comment type="similarity">
    <text evidence="4">Belongs to the protein N5-glutamine methyltransferase family. PrmC subfamily.</text>
</comment>
<evidence type="ECO:0000313" key="8">
    <source>
        <dbReference type="EMBL" id="MBO8423612.1"/>
    </source>
</evidence>
<keyword evidence="5" id="KW-1133">Transmembrane helix</keyword>
<dbReference type="SUPFAM" id="SSF53335">
    <property type="entry name" value="S-adenosyl-L-methionine-dependent methyltransferases"/>
    <property type="match status" value="1"/>
</dbReference>
<dbReference type="NCBIfam" id="TIGR03534">
    <property type="entry name" value="RF_mod_PrmC"/>
    <property type="match status" value="1"/>
</dbReference>
<reference evidence="8" key="1">
    <citation type="submission" date="2020-10" db="EMBL/GenBank/DDBJ databases">
        <authorList>
            <person name="Gilroy R."/>
        </authorList>
    </citation>
    <scope>NUCLEOTIDE SEQUENCE</scope>
    <source>
        <strain evidence="8">517</strain>
    </source>
</reference>
<dbReference type="InterPro" id="IPR002052">
    <property type="entry name" value="DNA_methylase_N6_adenine_CS"/>
</dbReference>
<dbReference type="CDD" id="cd02440">
    <property type="entry name" value="AdoMet_MTases"/>
    <property type="match status" value="1"/>
</dbReference>
<dbReference type="EMBL" id="JADINF010000028">
    <property type="protein sequence ID" value="MBO8423612.1"/>
    <property type="molecule type" value="Genomic_DNA"/>
</dbReference>
<sequence length="613" mass="67179">MARKNCSEIGGQAVIEGVMMRGKTAEAVAVRDPYGNIQTESRRLPEKKPLVARIPVVRGIYSLVMSLIDGNRILMRSAEVYGDEAEAEAESKFDKFLVKHFKIDSVKLATYVGAVLGILLAVALFIILPTYVKKGIFALLDTSGISLYWTILLENLTVGVVKIAVLLIYLLAVSRMKEIKRLFMYHGAEHKTIACFEAGEPLTVENVRKHTRIHDRCGTNFIFIVMIVSIVVNAVFFALLGWQPSRTIYEVLARIAMLPVIAGVSYEVLKGLAKFDNIFARVLKAPGRGLQKITTAEPDDSMIEVAITAFETVRKLEADKDAPTTAFVTFVKCGELIKKLSEKIPKTEAELIVMHFMGWDKFSDIDPKALMPEPEAEKAERIAEARQKGEPLQYLLGKAPFYGYDFDVDERVLIPRFDTEILAEAAVKFIRENCSGKRARVLELCTGSGALAIVIAKETGAEVAATDVSADALEVARANALKHGAEITFLEGDLFAEAEGIFDLIVVNPPYIPTAELPTLASEVKDHEPLLALDGGEDGLDFYRRIAAAYDGYLAEGGALMLEVGAGQAEAVKAMFVGEAEVLYDYNTPPVARVVKITKAKKALTDGANERPV</sequence>
<feature type="transmembrane region" description="Helical" evidence="5">
    <location>
        <begin position="221"/>
        <end position="242"/>
    </location>
</feature>